<evidence type="ECO:0000313" key="1">
    <source>
        <dbReference type="EMBL" id="KGJ54683.1"/>
    </source>
</evidence>
<accession>A0A099ICI3</accession>
<dbReference type="Proteomes" id="UP000604383">
    <property type="component" value="Unassembled WGS sequence"/>
</dbReference>
<dbReference type="Proteomes" id="UP000030008">
    <property type="component" value="Unassembled WGS sequence"/>
</dbReference>
<proteinExistence type="predicted"/>
<comment type="caution">
    <text evidence="1">The sequence shown here is derived from an EMBL/GenBank/DDBJ whole genome shotgun (WGS) entry which is preliminary data.</text>
</comment>
<sequence length="84" mass="9921">MKYANGACCPWIPRERETNDEYCYDDVDFMEQQPKHQRQQAQMPGMAYVPMQVWKKPYEREIGFQRGTIFHALDKPFLGDEGAC</sequence>
<name>A0A099ICI3_CLOIN</name>
<evidence type="ECO:0000313" key="3">
    <source>
        <dbReference type="Proteomes" id="UP000030008"/>
    </source>
</evidence>
<gene>
    <name evidence="1" type="ORF">CIAN88_02325</name>
    <name evidence="2" type="ORF">GT664_07200</name>
</gene>
<dbReference type="EMBL" id="JQIF01000010">
    <property type="protein sequence ID" value="KGJ54683.1"/>
    <property type="molecule type" value="Genomic_DNA"/>
</dbReference>
<dbReference type="InterPro" id="IPR020256">
    <property type="entry name" value="Spore_coat_CotJA"/>
</dbReference>
<organism evidence="1 3">
    <name type="scientific">Clostridium innocuum</name>
    <dbReference type="NCBI Taxonomy" id="1522"/>
    <lineage>
        <taxon>Bacteria</taxon>
        <taxon>Bacillati</taxon>
        <taxon>Bacillota</taxon>
        <taxon>Clostridia</taxon>
        <taxon>Eubacteriales</taxon>
        <taxon>Clostridiaceae</taxon>
        <taxon>Clostridium</taxon>
    </lineage>
</organism>
<evidence type="ECO:0000313" key="2">
    <source>
        <dbReference type="EMBL" id="MZH55547.1"/>
    </source>
</evidence>
<reference evidence="1 3" key="1">
    <citation type="submission" date="2014-08" db="EMBL/GenBank/DDBJ databases">
        <title>Clostridium innocuum, an unnegligible vancomycin-resistant pathogen causing extra-intestinal infections.</title>
        <authorList>
            <person name="Feng Y."/>
            <person name="Chiu C.-H."/>
        </authorList>
    </citation>
    <scope>NUCLEOTIDE SEQUENCE [LARGE SCALE GENOMIC DNA]</scope>
    <source>
        <strain evidence="1 3">AN88</strain>
    </source>
</reference>
<protein>
    <submittedName>
        <fullName evidence="2">Spore coat associated protein CotJA</fullName>
    </submittedName>
</protein>
<reference evidence="2" key="2">
    <citation type="journal article" date="2019" name="Nat. Med.">
        <title>A library of human gut bacterial isolates paired with longitudinal multiomics data enables mechanistic microbiome research.</title>
        <authorList>
            <person name="Poyet M."/>
            <person name="Groussin M."/>
            <person name="Gibbons S.M."/>
            <person name="Avila-Pacheco J."/>
            <person name="Jiang X."/>
            <person name="Kearney S.M."/>
            <person name="Perrotta A.R."/>
            <person name="Berdy B."/>
            <person name="Zhao S."/>
            <person name="Lieberman T.D."/>
            <person name="Swanson P.K."/>
            <person name="Smith M."/>
            <person name="Roesemann S."/>
            <person name="Alexander J.E."/>
            <person name="Rich S.A."/>
            <person name="Livny J."/>
            <person name="Vlamakis H."/>
            <person name="Clish C."/>
            <person name="Bullock K."/>
            <person name="Deik A."/>
            <person name="Scott J."/>
            <person name="Pierce K.A."/>
            <person name="Xavier R.J."/>
            <person name="Alm E.J."/>
        </authorList>
    </citation>
    <scope>NUCLEOTIDE SEQUENCE</scope>
    <source>
        <strain evidence="2">BIOML-A12</strain>
    </source>
</reference>
<dbReference type="RefSeq" id="WP_008816615.1">
    <property type="nucleotide sequence ID" value="NZ_AP025565.1"/>
</dbReference>
<dbReference type="AlphaFoldDB" id="A0A099ICI3"/>
<dbReference type="Pfam" id="PF11007">
    <property type="entry name" value="CotJA"/>
    <property type="match status" value="1"/>
</dbReference>
<dbReference type="EMBL" id="WWTN01000009">
    <property type="protein sequence ID" value="MZH55547.1"/>
    <property type="molecule type" value="Genomic_DNA"/>
</dbReference>